<keyword evidence="1" id="KW-0812">Transmembrane</keyword>
<dbReference type="Proteomes" id="UP000297149">
    <property type="component" value="Chromosome"/>
</dbReference>
<organism evidence="2 3">
    <name type="scientific">Duncaniella dubosii</name>
    <dbReference type="NCBI Taxonomy" id="2518971"/>
    <lineage>
        <taxon>Bacteria</taxon>
        <taxon>Pseudomonadati</taxon>
        <taxon>Bacteroidota</taxon>
        <taxon>Bacteroidia</taxon>
        <taxon>Bacteroidales</taxon>
        <taxon>Muribaculaceae</taxon>
        <taxon>Duncaniella</taxon>
    </lineage>
</organism>
<keyword evidence="1" id="KW-1133">Transmembrane helix</keyword>
<name>A0A4P7W2X6_9BACT</name>
<sequence length="129" mass="14545">MFFLLLIDYLCVLASVIADLISGLRKARLRGEKCTSSGLRRTVDKIGRYYLALFSMTVIDIMLLFSLDFLKESGIMIVPVFPYLTSCGALSLALIEVKSICERSDEKGDLRQILTNIISLLTRLPNYKM</sequence>
<accession>A0A4P7W2X6</accession>
<evidence type="ECO:0000313" key="2">
    <source>
        <dbReference type="EMBL" id="QCD41745.1"/>
    </source>
</evidence>
<evidence type="ECO:0000256" key="1">
    <source>
        <dbReference type="SAM" id="Phobius"/>
    </source>
</evidence>
<keyword evidence="1" id="KW-0472">Membrane</keyword>
<feature type="transmembrane region" description="Helical" evidence="1">
    <location>
        <begin position="73"/>
        <end position="95"/>
    </location>
</feature>
<keyword evidence="3" id="KW-1185">Reference proteome</keyword>
<gene>
    <name evidence="2" type="ORF">E7747_05285</name>
</gene>
<dbReference type="RefSeq" id="WP_136414557.1">
    <property type="nucleotide sequence ID" value="NZ_CBFGAE010000017.1"/>
</dbReference>
<protein>
    <recommendedName>
        <fullName evidence="4">Holin</fullName>
    </recommendedName>
</protein>
<reference evidence="3" key="1">
    <citation type="submission" date="2019-02" db="EMBL/GenBank/DDBJ databases">
        <title>Isolation and identification of novel species under the genus Muribaculum.</title>
        <authorList>
            <person name="Miyake S."/>
            <person name="Ding Y."/>
            <person name="Low A."/>
            <person name="Soh M."/>
            <person name="Seedorf H."/>
        </authorList>
    </citation>
    <scope>NUCLEOTIDE SEQUENCE [LARGE SCALE GENOMIC DNA]</scope>
    <source>
        <strain evidence="3">H5</strain>
    </source>
</reference>
<feature type="transmembrane region" description="Helical" evidence="1">
    <location>
        <begin position="46"/>
        <end position="67"/>
    </location>
</feature>
<dbReference type="AlphaFoldDB" id="A0A4P7W2X6"/>
<evidence type="ECO:0008006" key="4">
    <source>
        <dbReference type="Google" id="ProtNLM"/>
    </source>
</evidence>
<dbReference type="KEGG" id="ddb:E7747_05285"/>
<feature type="transmembrane region" description="Helical" evidence="1">
    <location>
        <begin position="6"/>
        <end position="25"/>
    </location>
</feature>
<proteinExistence type="predicted"/>
<evidence type="ECO:0000313" key="3">
    <source>
        <dbReference type="Proteomes" id="UP000297149"/>
    </source>
</evidence>
<dbReference type="EMBL" id="CP039396">
    <property type="protein sequence ID" value="QCD41745.1"/>
    <property type="molecule type" value="Genomic_DNA"/>
</dbReference>